<dbReference type="Gene3D" id="3.30.559.30">
    <property type="entry name" value="Nonribosomal peptide synthetase, condensation domain"/>
    <property type="match status" value="1"/>
</dbReference>
<dbReference type="GO" id="GO:0043041">
    <property type="term" value="P:amino acid activation for nonribosomal peptide biosynthetic process"/>
    <property type="evidence" value="ECO:0007669"/>
    <property type="project" value="TreeGrafter"/>
</dbReference>
<feature type="domain" description="Carrier" evidence="4">
    <location>
        <begin position="24"/>
        <end position="99"/>
    </location>
</feature>
<dbReference type="PANTHER" id="PTHR45527">
    <property type="entry name" value="NONRIBOSOMAL PEPTIDE SYNTHETASE"/>
    <property type="match status" value="1"/>
</dbReference>
<dbReference type="InterPro" id="IPR020806">
    <property type="entry name" value="PKS_PP-bd"/>
</dbReference>
<gene>
    <name evidence="5" type="ORF">SAMN05444354_1541</name>
</gene>
<dbReference type="AlphaFoldDB" id="A0A1H8G417"/>
<feature type="non-terminal residue" evidence="5">
    <location>
        <position position="1"/>
    </location>
</feature>
<dbReference type="SUPFAM" id="SSF47336">
    <property type="entry name" value="ACP-like"/>
    <property type="match status" value="1"/>
</dbReference>
<keyword evidence="2" id="KW-0596">Phosphopantetheine</keyword>
<dbReference type="EMBL" id="FOAP01000054">
    <property type="protein sequence ID" value="SEN38736.1"/>
    <property type="molecule type" value="Genomic_DNA"/>
</dbReference>
<dbReference type="GO" id="GO:0031177">
    <property type="term" value="F:phosphopantetheine binding"/>
    <property type="evidence" value="ECO:0007669"/>
    <property type="project" value="InterPro"/>
</dbReference>
<evidence type="ECO:0000256" key="3">
    <source>
        <dbReference type="ARBA" id="ARBA00022553"/>
    </source>
</evidence>
<dbReference type="SMART" id="SM00823">
    <property type="entry name" value="PKS_PP"/>
    <property type="match status" value="1"/>
</dbReference>
<dbReference type="SUPFAM" id="SSF52777">
    <property type="entry name" value="CoA-dependent acyltransferases"/>
    <property type="match status" value="2"/>
</dbReference>
<dbReference type="InterPro" id="IPR001242">
    <property type="entry name" value="Condensation_dom"/>
</dbReference>
<dbReference type="InterPro" id="IPR023213">
    <property type="entry name" value="CAT-like_dom_sf"/>
</dbReference>
<feature type="non-terminal residue" evidence="5">
    <location>
        <position position="545"/>
    </location>
</feature>
<dbReference type="PROSITE" id="PS00012">
    <property type="entry name" value="PHOSPHOPANTETHEINE"/>
    <property type="match status" value="1"/>
</dbReference>
<dbReference type="Pfam" id="PF00668">
    <property type="entry name" value="Condensation"/>
    <property type="match status" value="1"/>
</dbReference>
<reference evidence="6" key="1">
    <citation type="submission" date="2016-10" db="EMBL/GenBank/DDBJ databases">
        <authorList>
            <person name="Varghese N."/>
            <person name="Submissions S."/>
        </authorList>
    </citation>
    <scope>NUCLEOTIDE SEQUENCE [LARGE SCALE GENOMIC DNA]</scope>
    <source>
        <strain evidence="6">DSM 17044</strain>
    </source>
</reference>
<name>A0A1H8G417_STIAU</name>
<evidence type="ECO:0000259" key="4">
    <source>
        <dbReference type="PROSITE" id="PS50075"/>
    </source>
</evidence>
<dbReference type="Proteomes" id="UP000182719">
    <property type="component" value="Unassembled WGS sequence"/>
</dbReference>
<dbReference type="FunFam" id="3.30.559.10:FF:000012">
    <property type="entry name" value="Non-ribosomal peptide synthetase"/>
    <property type="match status" value="1"/>
</dbReference>
<dbReference type="GO" id="GO:0003824">
    <property type="term" value="F:catalytic activity"/>
    <property type="evidence" value="ECO:0007669"/>
    <property type="project" value="InterPro"/>
</dbReference>
<protein>
    <submittedName>
        <fullName evidence="5">Phosphopantetheine attachment site</fullName>
    </submittedName>
</protein>
<dbReference type="CDD" id="cd19531">
    <property type="entry name" value="LCL_NRPS-like"/>
    <property type="match status" value="1"/>
</dbReference>
<organism evidence="5 6">
    <name type="scientific">Stigmatella aurantiaca</name>
    <dbReference type="NCBI Taxonomy" id="41"/>
    <lineage>
        <taxon>Bacteria</taxon>
        <taxon>Pseudomonadati</taxon>
        <taxon>Myxococcota</taxon>
        <taxon>Myxococcia</taxon>
        <taxon>Myxococcales</taxon>
        <taxon>Cystobacterineae</taxon>
        <taxon>Archangiaceae</taxon>
        <taxon>Stigmatella</taxon>
    </lineage>
</organism>
<evidence type="ECO:0000313" key="6">
    <source>
        <dbReference type="Proteomes" id="UP000182719"/>
    </source>
</evidence>
<dbReference type="InterPro" id="IPR006162">
    <property type="entry name" value="Ppantetheine_attach_site"/>
</dbReference>
<evidence type="ECO:0000256" key="1">
    <source>
        <dbReference type="ARBA" id="ARBA00001957"/>
    </source>
</evidence>
<proteinExistence type="predicted"/>
<evidence type="ECO:0000256" key="2">
    <source>
        <dbReference type="ARBA" id="ARBA00022450"/>
    </source>
</evidence>
<dbReference type="Gene3D" id="3.30.559.10">
    <property type="entry name" value="Chloramphenicol acetyltransferase-like domain"/>
    <property type="match status" value="1"/>
</dbReference>
<dbReference type="PROSITE" id="PS50075">
    <property type="entry name" value="CARRIER"/>
    <property type="match status" value="1"/>
</dbReference>
<dbReference type="PANTHER" id="PTHR45527:SF1">
    <property type="entry name" value="FATTY ACID SYNTHASE"/>
    <property type="match status" value="1"/>
</dbReference>
<keyword evidence="3" id="KW-0597">Phosphoprotein</keyword>
<evidence type="ECO:0000313" key="5">
    <source>
        <dbReference type="EMBL" id="SEN38736.1"/>
    </source>
</evidence>
<dbReference type="GO" id="GO:0072330">
    <property type="term" value="P:monocarboxylic acid biosynthetic process"/>
    <property type="evidence" value="ECO:0007669"/>
    <property type="project" value="UniProtKB-ARBA"/>
</dbReference>
<dbReference type="GO" id="GO:0044550">
    <property type="term" value="P:secondary metabolite biosynthetic process"/>
    <property type="evidence" value="ECO:0007669"/>
    <property type="project" value="TreeGrafter"/>
</dbReference>
<comment type="cofactor">
    <cofactor evidence="1">
        <name>pantetheine 4'-phosphate</name>
        <dbReference type="ChEBI" id="CHEBI:47942"/>
    </cofactor>
</comment>
<dbReference type="GO" id="GO:0005829">
    <property type="term" value="C:cytosol"/>
    <property type="evidence" value="ECO:0007669"/>
    <property type="project" value="TreeGrafter"/>
</dbReference>
<sequence length="545" mass="60309">NGKVDHKALPPPGQSETAVDRYVAPRNQTEELVAGIWSELLDVEKVGVHDDFFDLGGHSLMATRVLSRIRDTLQVELAVSQLFAFPTVAGLARIIVSSDDSQGLQAPSILPVPRDEEIPLSFAQERLWFMDQLEPGSALFNVPIALRFKGQLDAEALEKSFQEIILRHEVLRTNFVATGDKAAQVISPDLLFQMPVVELSGLPEQEREAEVRQRASEDALKPFALDKEPLVRAQLLRLSPDEHVLLLSMHHIVNDAWSGGIFFRELASLYQGFTAGSPVSLPQLPIQYADYAVWQRNWLSGEVLEGQLVYWRKQLAGAPAVLELPTDRPRPAVRTTRGASVGGFELSAPLTRALRGLAQREGVTLFMLMEAAFHALLYRYSGQEDISVGTTIAGRNRTETEPLIGLFMNTLVLRVNLGGDPTFRELLGRVREVALGAYAHQDVPFERLVDELASTRSLSHSPLFQVVFDLRNAASNPHLGDLQISGVKAQTVTTKFDLALMTFEQGDGLAGFCDYSTELYEEETIQRMLGHLTRLLEAVAGNAEQ</sequence>
<dbReference type="Gene3D" id="1.10.1200.10">
    <property type="entry name" value="ACP-like"/>
    <property type="match status" value="1"/>
</dbReference>
<dbReference type="InterPro" id="IPR036736">
    <property type="entry name" value="ACP-like_sf"/>
</dbReference>
<keyword evidence="6" id="KW-1185">Reference proteome</keyword>
<dbReference type="Pfam" id="PF00550">
    <property type="entry name" value="PP-binding"/>
    <property type="match status" value="1"/>
</dbReference>
<dbReference type="FunFam" id="1.10.1200.10:FF:000016">
    <property type="entry name" value="Non-ribosomal peptide synthase"/>
    <property type="match status" value="1"/>
</dbReference>
<dbReference type="InterPro" id="IPR009081">
    <property type="entry name" value="PP-bd_ACP"/>
</dbReference>
<accession>A0A1H8G417</accession>